<gene>
    <name evidence="4" type="ORF">SAMN05421767_1427</name>
</gene>
<dbReference type="InterPro" id="IPR041151">
    <property type="entry name" value="Bac_RepA_C"/>
</dbReference>
<dbReference type="EMBL" id="FOGF01000042">
    <property type="protein sequence ID" value="SER37236.1"/>
    <property type="molecule type" value="Genomic_DNA"/>
</dbReference>
<evidence type="ECO:0000313" key="4">
    <source>
        <dbReference type="EMBL" id="SER37236.1"/>
    </source>
</evidence>
<feature type="domain" description="Replication initiator protein A C-terminal" evidence="3">
    <location>
        <begin position="305"/>
        <end position="395"/>
    </location>
</feature>
<dbReference type="AlphaFoldDB" id="A0A1H9NMS7"/>
<organism evidence="4 5">
    <name type="scientific">Granulicatella balaenopterae</name>
    <dbReference type="NCBI Taxonomy" id="137733"/>
    <lineage>
        <taxon>Bacteria</taxon>
        <taxon>Bacillati</taxon>
        <taxon>Bacillota</taxon>
        <taxon>Bacilli</taxon>
        <taxon>Lactobacillales</taxon>
        <taxon>Carnobacteriaceae</taxon>
        <taxon>Granulicatella</taxon>
    </lineage>
</organism>
<feature type="region of interest" description="Disordered" evidence="1">
    <location>
        <begin position="197"/>
        <end position="238"/>
    </location>
</feature>
<name>A0A1H9NMS7_9LACT</name>
<sequence>MTKTRQQFYQVPKLIVAGERYKNLSALDVMTYAVMLDRQQVSIKNHWHDEKGEVYFLYSNNHLAEALGVSVPTVVNVKRNLMEVGLLRVVQTGRYSMLYLSTPVPETDEEEKYLLEDKEEDKKAENVAAQNNTKTTSQKAQAIENPVVIAPKKVDAQAQKVIEPKRVAQKTPTSDSLMEKCFNLVETNKQLNIKETQSQDERNLNPDLKKLNTSKTYFNNNKPAILNNNKKSYDSSGERMSFSTSSVKNSFPESKNEGVQEAVFEDNTNQDFAGQTEVVREQPRNFTTTPKKAVHHFYDIDSLGLPDRIITLLKTCSKDEDDLQNILSLIFKAKSNVCRRNPSMLRMEELTEFDFIKLYQVLYVALHKRKTDPELRNFEAYLMRSLINFFEENATLYFEVNGYVPPVYASAGDEVGEEDDGELKVTLINWV</sequence>
<evidence type="ECO:0000256" key="1">
    <source>
        <dbReference type="SAM" id="MobiDB-lite"/>
    </source>
</evidence>
<keyword evidence="5" id="KW-1185">Reference proteome</keyword>
<dbReference type="RefSeq" id="WP_089747630.1">
    <property type="nucleotide sequence ID" value="NZ_FOGF01000042.1"/>
</dbReference>
<protein>
    <submittedName>
        <fullName evidence="4">Replication initiator protein A (RepA) N-terminus</fullName>
    </submittedName>
</protein>
<feature type="compositionally biased region" description="Basic and acidic residues" evidence="1">
    <location>
        <begin position="197"/>
        <end position="210"/>
    </location>
</feature>
<feature type="domain" description="Replication initiator A N-terminal" evidence="2">
    <location>
        <begin position="7"/>
        <end position="81"/>
    </location>
</feature>
<dbReference type="Pfam" id="PF18008">
    <property type="entry name" value="Bac_RepA_C"/>
    <property type="match status" value="1"/>
</dbReference>
<dbReference type="InterPro" id="IPR010724">
    <property type="entry name" value="RepA_N"/>
</dbReference>
<accession>A0A1H9NMS7</accession>
<dbReference type="OrthoDB" id="1695311at2"/>
<feature type="compositionally biased region" description="Low complexity" evidence="1">
    <location>
        <begin position="219"/>
        <end position="230"/>
    </location>
</feature>
<dbReference type="Pfam" id="PF06970">
    <property type="entry name" value="RepA_N"/>
    <property type="match status" value="1"/>
</dbReference>
<proteinExistence type="predicted"/>
<evidence type="ECO:0000259" key="3">
    <source>
        <dbReference type="Pfam" id="PF18008"/>
    </source>
</evidence>
<evidence type="ECO:0000313" key="5">
    <source>
        <dbReference type="Proteomes" id="UP000198556"/>
    </source>
</evidence>
<evidence type="ECO:0000259" key="2">
    <source>
        <dbReference type="Pfam" id="PF06970"/>
    </source>
</evidence>
<reference evidence="4 5" key="1">
    <citation type="submission" date="2016-10" db="EMBL/GenBank/DDBJ databases">
        <authorList>
            <person name="de Groot N.N."/>
        </authorList>
    </citation>
    <scope>NUCLEOTIDE SEQUENCE [LARGE SCALE GENOMIC DNA]</scope>
    <source>
        <strain evidence="4 5">DSM 15827</strain>
    </source>
</reference>
<dbReference type="Proteomes" id="UP000198556">
    <property type="component" value="Unassembled WGS sequence"/>
</dbReference>